<evidence type="ECO:0000256" key="6">
    <source>
        <dbReference type="ARBA" id="ARBA00023136"/>
    </source>
</evidence>
<feature type="domain" description="Glycine transporter" evidence="8">
    <location>
        <begin position="11"/>
        <end position="85"/>
    </location>
</feature>
<accession>A0A1W6ZG12</accession>
<evidence type="ECO:0000256" key="5">
    <source>
        <dbReference type="ARBA" id="ARBA00022989"/>
    </source>
</evidence>
<dbReference type="KEGG" id="bgm:CAL15_18860"/>
<proteinExistence type="inferred from homology"/>
<name>A0A1W6ZG12_9BORD</name>
<keyword evidence="5 7" id="KW-1133">Transmembrane helix</keyword>
<evidence type="ECO:0000313" key="10">
    <source>
        <dbReference type="Proteomes" id="UP000194161"/>
    </source>
</evidence>
<evidence type="ECO:0000256" key="1">
    <source>
        <dbReference type="ARBA" id="ARBA00004651"/>
    </source>
</evidence>
<reference evidence="9 10" key="1">
    <citation type="submission" date="2017-05" db="EMBL/GenBank/DDBJ databases">
        <title>Complete and WGS of Bordetella genogroups.</title>
        <authorList>
            <person name="Spilker T."/>
            <person name="LiPuma J."/>
        </authorList>
    </citation>
    <scope>NUCLEOTIDE SEQUENCE [LARGE SCALE GENOMIC DNA]</scope>
    <source>
        <strain evidence="9 10">AU7206</strain>
    </source>
</reference>
<comment type="subcellular location">
    <subcellularLocation>
        <location evidence="1">Cell membrane</location>
        <topology evidence="1">Multi-pass membrane protein</topology>
    </subcellularLocation>
</comment>
<keyword evidence="4 7" id="KW-0812">Transmembrane</keyword>
<evidence type="ECO:0000256" key="7">
    <source>
        <dbReference type="SAM" id="Phobius"/>
    </source>
</evidence>
<dbReference type="InterPro" id="IPR005115">
    <property type="entry name" value="Gly_transporter"/>
</dbReference>
<dbReference type="OrthoDB" id="9791874at2"/>
<keyword evidence="10" id="KW-1185">Reference proteome</keyword>
<evidence type="ECO:0000256" key="2">
    <source>
        <dbReference type="ARBA" id="ARBA00008193"/>
    </source>
</evidence>
<feature type="domain" description="Glycine transporter" evidence="8">
    <location>
        <begin position="98"/>
        <end position="171"/>
    </location>
</feature>
<feature type="transmembrane region" description="Helical" evidence="7">
    <location>
        <begin position="124"/>
        <end position="143"/>
    </location>
</feature>
<evidence type="ECO:0000259" key="8">
    <source>
        <dbReference type="Pfam" id="PF03458"/>
    </source>
</evidence>
<feature type="transmembrane region" description="Helical" evidence="7">
    <location>
        <begin position="178"/>
        <end position="200"/>
    </location>
</feature>
<evidence type="ECO:0000313" key="9">
    <source>
        <dbReference type="EMBL" id="ARP96251.1"/>
    </source>
</evidence>
<feature type="transmembrane region" description="Helical" evidence="7">
    <location>
        <begin position="35"/>
        <end position="56"/>
    </location>
</feature>
<dbReference type="PANTHER" id="PTHR30506:SF3">
    <property type="entry name" value="UPF0126 INNER MEMBRANE PROTEIN YADS-RELATED"/>
    <property type="match status" value="1"/>
</dbReference>
<dbReference type="STRING" id="463040.CAL15_18860"/>
<dbReference type="RefSeq" id="WP_086079903.1">
    <property type="nucleotide sequence ID" value="NZ_CP021111.1"/>
</dbReference>
<dbReference type="GO" id="GO:0005886">
    <property type="term" value="C:plasma membrane"/>
    <property type="evidence" value="ECO:0007669"/>
    <property type="project" value="UniProtKB-SubCell"/>
</dbReference>
<feature type="transmembrane region" description="Helical" evidence="7">
    <location>
        <begin position="95"/>
        <end position="112"/>
    </location>
</feature>
<sequence>MRLRTETVVLIADLAGTSVFAVEGAIAAMQAGLDLWGVMVVAFIAALGGGVIRDVLIGAVPPNAVRDWRYPALAFLAGGVAFALHPYLARIPLDVMVVLDAAGLALFAVAGVEKALLYGIHPFVAALMGVLTAVGGGAVRDLLLARVPAVLNSDIYATAALAGAVAVLLCRRLGWPPAAAGIFGGVLCFAIRLFAVSQGWQLPKATGY</sequence>
<dbReference type="PANTHER" id="PTHR30506">
    <property type="entry name" value="INNER MEMBRANE PROTEIN"/>
    <property type="match status" value="1"/>
</dbReference>
<organism evidence="9 10">
    <name type="scientific">Bordetella genomosp. 13</name>
    <dbReference type="NCBI Taxonomy" id="463040"/>
    <lineage>
        <taxon>Bacteria</taxon>
        <taxon>Pseudomonadati</taxon>
        <taxon>Pseudomonadota</taxon>
        <taxon>Betaproteobacteria</taxon>
        <taxon>Burkholderiales</taxon>
        <taxon>Alcaligenaceae</taxon>
        <taxon>Bordetella</taxon>
    </lineage>
</organism>
<feature type="transmembrane region" description="Helical" evidence="7">
    <location>
        <begin position="68"/>
        <end position="89"/>
    </location>
</feature>
<evidence type="ECO:0000256" key="4">
    <source>
        <dbReference type="ARBA" id="ARBA00022692"/>
    </source>
</evidence>
<dbReference type="Pfam" id="PF03458">
    <property type="entry name" value="Gly_transporter"/>
    <property type="match status" value="2"/>
</dbReference>
<gene>
    <name evidence="9" type="ORF">CAL15_18860</name>
</gene>
<keyword evidence="3" id="KW-1003">Cell membrane</keyword>
<dbReference type="Proteomes" id="UP000194161">
    <property type="component" value="Chromosome"/>
</dbReference>
<evidence type="ECO:0000256" key="3">
    <source>
        <dbReference type="ARBA" id="ARBA00022475"/>
    </source>
</evidence>
<keyword evidence="6 7" id="KW-0472">Membrane</keyword>
<comment type="similarity">
    <text evidence="2">Belongs to the UPF0126 family.</text>
</comment>
<dbReference type="EMBL" id="CP021111">
    <property type="protein sequence ID" value="ARP96251.1"/>
    <property type="molecule type" value="Genomic_DNA"/>
</dbReference>
<dbReference type="AlphaFoldDB" id="A0A1W6ZG12"/>
<feature type="transmembrane region" description="Helical" evidence="7">
    <location>
        <begin position="155"/>
        <end position="171"/>
    </location>
</feature>
<feature type="transmembrane region" description="Helical" evidence="7">
    <location>
        <begin position="7"/>
        <end position="29"/>
    </location>
</feature>
<protein>
    <recommendedName>
        <fullName evidence="8">Glycine transporter domain-containing protein</fullName>
    </recommendedName>
</protein>